<dbReference type="PROSITE" id="PS51387">
    <property type="entry name" value="FAD_PCMH"/>
    <property type="match status" value="1"/>
</dbReference>
<keyword evidence="9 17" id="KW-0274">FAD</keyword>
<keyword evidence="15 17" id="KW-0961">Cell wall biogenesis/degradation</keyword>
<dbReference type="Gene3D" id="3.90.78.10">
    <property type="entry name" value="UDP-N-acetylenolpyruvoylglucosamine reductase, C-terminal domain"/>
    <property type="match status" value="1"/>
</dbReference>
<dbReference type="Pfam" id="PF01565">
    <property type="entry name" value="FAD_binding_4"/>
    <property type="match status" value="1"/>
</dbReference>
<dbReference type="GO" id="GO:0071555">
    <property type="term" value="P:cell wall organization"/>
    <property type="evidence" value="ECO:0007669"/>
    <property type="project" value="UniProtKB-KW"/>
</dbReference>
<evidence type="ECO:0000313" key="19">
    <source>
        <dbReference type="EMBL" id="XCG63215.1"/>
    </source>
</evidence>
<dbReference type="NCBIfam" id="NF010478">
    <property type="entry name" value="PRK13903.1"/>
    <property type="match status" value="1"/>
</dbReference>
<dbReference type="GO" id="GO:0071949">
    <property type="term" value="F:FAD binding"/>
    <property type="evidence" value="ECO:0007669"/>
    <property type="project" value="InterPro"/>
</dbReference>
<dbReference type="InterPro" id="IPR016167">
    <property type="entry name" value="FAD-bd_PCMH_sub1"/>
</dbReference>
<dbReference type="InterPro" id="IPR006094">
    <property type="entry name" value="Oxid_FAD_bind_N"/>
</dbReference>
<evidence type="ECO:0000256" key="10">
    <source>
        <dbReference type="ARBA" id="ARBA00022857"/>
    </source>
</evidence>
<dbReference type="GO" id="GO:0051301">
    <property type="term" value="P:cell division"/>
    <property type="evidence" value="ECO:0007669"/>
    <property type="project" value="UniProtKB-KW"/>
</dbReference>
<sequence>MHPAVTLAQLTTLGLGGPAPRFAVASTVDEVRDGTAEPGALVIGGGSNLVVADAGIAGPVIRIGIEGIDRRVAAGPDGSDLITFGAGLDWDAVVAELTADGYAELAPLSGIPGSMGATPVQNVGAYGLEIAEILDRVTVLDRSSGELVTMTPADLQLGYRSSVLRGTDRAVVIDVTFRLTRTATIVRYAELARTLGVHAGECAPPTAVRDAVLALRRSKGMVLDPTDPDTRSAGSFFTNPIIDASALQALRGRVEEATGGTGFPAFPAGTSSAGELTKLSAAWLIEHAGFHKGHPGPGARVAVSSKHTLALTNRGGASTADLVTLAREIRDGVLQRFGIRLEPEPVMIGVSLD</sequence>
<dbReference type="InterPro" id="IPR036318">
    <property type="entry name" value="FAD-bd_PCMH-like_sf"/>
</dbReference>
<evidence type="ECO:0000256" key="1">
    <source>
        <dbReference type="ARBA" id="ARBA00001974"/>
    </source>
</evidence>
<comment type="catalytic activity">
    <reaction evidence="16 17">
        <text>UDP-N-acetyl-alpha-D-muramate + NADP(+) = UDP-N-acetyl-3-O-(1-carboxyvinyl)-alpha-D-glucosamine + NADPH + H(+)</text>
        <dbReference type="Rhea" id="RHEA:12248"/>
        <dbReference type="ChEBI" id="CHEBI:15378"/>
        <dbReference type="ChEBI" id="CHEBI:57783"/>
        <dbReference type="ChEBI" id="CHEBI:58349"/>
        <dbReference type="ChEBI" id="CHEBI:68483"/>
        <dbReference type="ChEBI" id="CHEBI:70757"/>
        <dbReference type="EC" id="1.3.1.98"/>
    </reaction>
</comment>
<dbReference type="PANTHER" id="PTHR21071">
    <property type="entry name" value="UDP-N-ACETYLENOLPYRUVOYLGLUCOSAMINE REDUCTASE"/>
    <property type="match status" value="1"/>
</dbReference>
<evidence type="ECO:0000256" key="11">
    <source>
        <dbReference type="ARBA" id="ARBA00022960"/>
    </source>
</evidence>
<dbReference type="SUPFAM" id="SSF56194">
    <property type="entry name" value="Uridine diphospho-N-Acetylenolpyruvylglucosamine reductase, MurB, C-terminal domain"/>
    <property type="match status" value="1"/>
</dbReference>
<gene>
    <name evidence="17" type="primary">murB</name>
    <name evidence="19" type="ORF">ABLG96_18725</name>
</gene>
<dbReference type="Gene3D" id="3.30.43.10">
    <property type="entry name" value="Uridine Diphospho-n-acetylenolpyruvylglucosamine Reductase, domain 2"/>
    <property type="match status" value="1"/>
</dbReference>
<dbReference type="HAMAP" id="MF_00037">
    <property type="entry name" value="MurB"/>
    <property type="match status" value="1"/>
</dbReference>
<name>A0AAU8DNX1_9ACTN</name>
<keyword evidence="10 17" id="KW-0521">NADP</keyword>
<evidence type="ECO:0000256" key="13">
    <source>
        <dbReference type="ARBA" id="ARBA00023002"/>
    </source>
</evidence>
<evidence type="ECO:0000256" key="3">
    <source>
        <dbReference type="ARBA" id="ARBA00004496"/>
    </source>
</evidence>
<dbReference type="InterPro" id="IPR016166">
    <property type="entry name" value="FAD-bd_PCMH"/>
</dbReference>
<dbReference type="GO" id="GO:0009252">
    <property type="term" value="P:peptidoglycan biosynthetic process"/>
    <property type="evidence" value="ECO:0007669"/>
    <property type="project" value="UniProtKB-UniRule"/>
</dbReference>
<evidence type="ECO:0000256" key="16">
    <source>
        <dbReference type="ARBA" id="ARBA00048914"/>
    </source>
</evidence>
<keyword evidence="14 17" id="KW-0131">Cell cycle</keyword>
<dbReference type="InterPro" id="IPR011601">
    <property type="entry name" value="MurB_C"/>
</dbReference>
<evidence type="ECO:0000256" key="12">
    <source>
        <dbReference type="ARBA" id="ARBA00022984"/>
    </source>
</evidence>
<dbReference type="PANTHER" id="PTHR21071:SF4">
    <property type="entry name" value="UDP-N-ACETYLENOLPYRUVOYLGLUCOSAMINE REDUCTASE"/>
    <property type="match status" value="1"/>
</dbReference>
<comment type="similarity">
    <text evidence="5 17">Belongs to the MurB family.</text>
</comment>
<evidence type="ECO:0000256" key="17">
    <source>
        <dbReference type="HAMAP-Rule" id="MF_00037"/>
    </source>
</evidence>
<comment type="function">
    <text evidence="2 17">Cell wall formation.</text>
</comment>
<dbReference type="InterPro" id="IPR003170">
    <property type="entry name" value="MurB"/>
</dbReference>
<evidence type="ECO:0000256" key="14">
    <source>
        <dbReference type="ARBA" id="ARBA00023306"/>
    </source>
</evidence>
<comment type="pathway">
    <text evidence="4 17">Cell wall biogenesis; peptidoglycan biosynthesis.</text>
</comment>
<dbReference type="AlphaFoldDB" id="A0AAU8DNX1"/>
<dbReference type="Gene3D" id="3.30.465.10">
    <property type="match status" value="1"/>
</dbReference>
<dbReference type="GO" id="GO:0005829">
    <property type="term" value="C:cytosol"/>
    <property type="evidence" value="ECO:0007669"/>
    <property type="project" value="TreeGrafter"/>
</dbReference>
<keyword evidence="12 17" id="KW-0573">Peptidoglycan synthesis</keyword>
<accession>A0AAU8DNX1</accession>
<dbReference type="SUPFAM" id="SSF56176">
    <property type="entry name" value="FAD-binding/transporter-associated domain-like"/>
    <property type="match status" value="1"/>
</dbReference>
<evidence type="ECO:0000256" key="2">
    <source>
        <dbReference type="ARBA" id="ARBA00003921"/>
    </source>
</evidence>
<evidence type="ECO:0000256" key="8">
    <source>
        <dbReference type="ARBA" id="ARBA00022630"/>
    </source>
</evidence>
<keyword evidence="6 17" id="KW-0963">Cytoplasm</keyword>
<feature type="active site" evidence="17">
    <location>
        <position position="160"/>
    </location>
</feature>
<protein>
    <recommendedName>
        <fullName evidence="17">UDP-N-acetylenolpyruvoylglucosamine reductase</fullName>
        <ecNumber evidence="17">1.3.1.98</ecNumber>
    </recommendedName>
    <alternativeName>
        <fullName evidence="17">UDP-N-acetylmuramate dehydrogenase</fullName>
    </alternativeName>
</protein>
<dbReference type="InterPro" id="IPR016169">
    <property type="entry name" value="FAD-bd_PCMH_sub2"/>
</dbReference>
<dbReference type="GO" id="GO:0008762">
    <property type="term" value="F:UDP-N-acetylmuramate dehydrogenase activity"/>
    <property type="evidence" value="ECO:0007669"/>
    <property type="project" value="UniProtKB-UniRule"/>
</dbReference>
<evidence type="ECO:0000256" key="4">
    <source>
        <dbReference type="ARBA" id="ARBA00004752"/>
    </source>
</evidence>
<dbReference type="InterPro" id="IPR036635">
    <property type="entry name" value="MurB_C_sf"/>
</dbReference>
<keyword evidence="8 17" id="KW-0285">Flavoprotein</keyword>
<dbReference type="EC" id="1.3.1.98" evidence="17"/>
<evidence type="ECO:0000256" key="7">
    <source>
        <dbReference type="ARBA" id="ARBA00022618"/>
    </source>
</evidence>
<feature type="domain" description="FAD-binding PCMH-type" evidence="18">
    <location>
        <begin position="15"/>
        <end position="182"/>
    </location>
</feature>
<evidence type="ECO:0000256" key="9">
    <source>
        <dbReference type="ARBA" id="ARBA00022827"/>
    </source>
</evidence>
<keyword evidence="7 17" id="KW-0132">Cell division</keyword>
<dbReference type="GO" id="GO:0008360">
    <property type="term" value="P:regulation of cell shape"/>
    <property type="evidence" value="ECO:0007669"/>
    <property type="project" value="UniProtKB-KW"/>
</dbReference>
<dbReference type="EMBL" id="CP159218">
    <property type="protein sequence ID" value="XCG63215.1"/>
    <property type="molecule type" value="Genomic_DNA"/>
</dbReference>
<keyword evidence="13 17" id="KW-0560">Oxidoreductase</keyword>
<dbReference type="Pfam" id="PF02873">
    <property type="entry name" value="MurB_C"/>
    <property type="match status" value="1"/>
</dbReference>
<reference evidence="19" key="1">
    <citation type="submission" date="2024-05" db="EMBL/GenBank/DDBJ databases">
        <authorList>
            <person name="Cai S.Y."/>
            <person name="Jin L.M."/>
            <person name="Li H.R."/>
        </authorList>
    </citation>
    <scope>NUCLEOTIDE SEQUENCE</scope>
    <source>
        <strain evidence="19">A5-74</strain>
    </source>
</reference>
<feature type="active site" description="Proton donor" evidence="17">
    <location>
        <position position="235"/>
    </location>
</feature>
<evidence type="ECO:0000256" key="6">
    <source>
        <dbReference type="ARBA" id="ARBA00022490"/>
    </source>
</evidence>
<keyword evidence="11 17" id="KW-0133">Cell shape</keyword>
<evidence type="ECO:0000259" key="18">
    <source>
        <dbReference type="PROSITE" id="PS51387"/>
    </source>
</evidence>
<comment type="cofactor">
    <cofactor evidence="1 17">
        <name>FAD</name>
        <dbReference type="ChEBI" id="CHEBI:57692"/>
    </cofactor>
</comment>
<dbReference type="RefSeq" id="WP_353648830.1">
    <property type="nucleotide sequence ID" value="NZ_CP159218.1"/>
</dbReference>
<evidence type="ECO:0000256" key="5">
    <source>
        <dbReference type="ARBA" id="ARBA00010485"/>
    </source>
</evidence>
<comment type="subcellular location">
    <subcellularLocation>
        <location evidence="3 17">Cytoplasm</location>
    </subcellularLocation>
</comment>
<organism evidence="19">
    <name type="scientific">Nakamurella sp. A5-74</name>
    <dbReference type="NCBI Taxonomy" id="3158264"/>
    <lineage>
        <taxon>Bacteria</taxon>
        <taxon>Bacillati</taxon>
        <taxon>Actinomycetota</taxon>
        <taxon>Actinomycetes</taxon>
        <taxon>Nakamurellales</taxon>
        <taxon>Nakamurellaceae</taxon>
        <taxon>Nakamurella</taxon>
    </lineage>
</organism>
<feature type="active site" evidence="17">
    <location>
        <position position="344"/>
    </location>
</feature>
<proteinExistence type="inferred from homology"/>
<evidence type="ECO:0000256" key="15">
    <source>
        <dbReference type="ARBA" id="ARBA00023316"/>
    </source>
</evidence>